<dbReference type="AlphaFoldDB" id="A0A081D2D3"/>
<dbReference type="EMBL" id="BBJU01000031">
    <property type="protein sequence ID" value="GAK73079.1"/>
    <property type="molecule type" value="Genomic_DNA"/>
</dbReference>
<dbReference type="Proteomes" id="UP000028701">
    <property type="component" value="Unassembled WGS sequence"/>
</dbReference>
<gene>
    <name evidence="2" type="ORF">RRU01S_31_00130</name>
</gene>
<comment type="caution">
    <text evidence="2">The sequence shown here is derived from an EMBL/GenBank/DDBJ whole genome shotgun (WGS) entry which is preliminary data.</text>
</comment>
<protein>
    <submittedName>
        <fullName evidence="2">Uncharacterized protein</fullName>
    </submittedName>
</protein>
<sequence>MFVWLVATSKRRPTRRAALDTVHFLIAIIHVELDLPVKRSAQHSERSGQIDPGNRLAGSLLE</sequence>
<feature type="region of interest" description="Disordered" evidence="1">
    <location>
        <begin position="40"/>
        <end position="62"/>
    </location>
</feature>
<reference evidence="2 3" key="1">
    <citation type="submission" date="2014-08" db="EMBL/GenBank/DDBJ databases">
        <title>Whole genome shotgun sequence of Rhizobium rubi NBRC 13261.</title>
        <authorList>
            <person name="Katano-Makiyama Y."/>
            <person name="Hosoyama A."/>
            <person name="Hashimoto M."/>
            <person name="Hosoyama Y."/>
            <person name="Noguchi M."/>
            <person name="Tsuchikane K."/>
            <person name="Uohara A."/>
            <person name="Ohji S."/>
            <person name="Ichikawa N."/>
            <person name="Kimura A."/>
            <person name="Yamazoe A."/>
            <person name="Fujita N."/>
        </authorList>
    </citation>
    <scope>NUCLEOTIDE SEQUENCE [LARGE SCALE GENOMIC DNA]</scope>
    <source>
        <strain evidence="2 3">NBRC 13261</strain>
    </source>
</reference>
<proteinExistence type="predicted"/>
<evidence type="ECO:0000313" key="2">
    <source>
        <dbReference type="EMBL" id="GAK73079.1"/>
    </source>
</evidence>
<evidence type="ECO:0000313" key="3">
    <source>
        <dbReference type="Proteomes" id="UP000028701"/>
    </source>
</evidence>
<accession>A0A081D2D3</accession>
<evidence type="ECO:0000256" key="1">
    <source>
        <dbReference type="SAM" id="MobiDB-lite"/>
    </source>
</evidence>
<name>A0A081D2D3_9HYPH</name>
<organism evidence="2 3">
    <name type="scientific">Agrobacterium rubi TR3 = NBRC 13261</name>
    <dbReference type="NCBI Taxonomy" id="1368415"/>
    <lineage>
        <taxon>Bacteria</taxon>
        <taxon>Pseudomonadati</taxon>
        <taxon>Pseudomonadota</taxon>
        <taxon>Alphaproteobacteria</taxon>
        <taxon>Hyphomicrobiales</taxon>
        <taxon>Rhizobiaceae</taxon>
        <taxon>Rhizobium/Agrobacterium group</taxon>
        <taxon>Agrobacterium</taxon>
    </lineage>
</organism>